<keyword evidence="2" id="KW-0053">Apoptosis</keyword>
<dbReference type="SUPFAM" id="SSF52129">
    <property type="entry name" value="Caspase-like"/>
    <property type="match status" value="1"/>
</dbReference>
<dbReference type="CDD" id="cd00032">
    <property type="entry name" value="CASc"/>
    <property type="match status" value="1"/>
</dbReference>
<dbReference type="GO" id="GO:0051604">
    <property type="term" value="P:protein maturation"/>
    <property type="evidence" value="ECO:0007669"/>
    <property type="project" value="UniProtKB-ARBA"/>
</dbReference>
<evidence type="ECO:0000313" key="9">
    <source>
        <dbReference type="Proteomes" id="UP001142489"/>
    </source>
</evidence>
<dbReference type="GO" id="GO:0006508">
    <property type="term" value="P:proteolysis"/>
    <property type="evidence" value="ECO:0007669"/>
    <property type="project" value="InterPro"/>
</dbReference>
<dbReference type="InterPro" id="IPR011029">
    <property type="entry name" value="DEATH-like_dom_sf"/>
</dbReference>
<dbReference type="Gene3D" id="3.40.50.1460">
    <property type="match status" value="1"/>
</dbReference>
<evidence type="ECO:0000313" key="8">
    <source>
        <dbReference type="EMBL" id="KAJ7345470.1"/>
    </source>
</evidence>
<dbReference type="InterPro" id="IPR033139">
    <property type="entry name" value="Caspase_cys_AS"/>
</dbReference>
<sequence length="497" mass="56238">MEEEEESLKFRQQLLILDANLGKDDVNALKFLCSDLIALKKLEAVGAAHDIFELLINKDDINKDDVFLVAELLYRIKCNSLLHVLGFTKEEVQGQLPQRGRVSEYRQLLYDISEELTEEDVRAAMFLLRDCLPKKQYTASALELLTSLEKKGLLEKTNLDVLERICGKISPELLRKVDRYKEGSSYNEFQSLTVREHIMHSLPANQDVKARNMLRTSEPSLQPPAGNDECNTEKTALYKMDGPHRGCCLIFNNINFEGTLREKTRNGSEIDARELERVFTWLGLEVTTYKDQTVEGMKEYLTQWQSADCWKDRDCLVCCVLSHGESGQVFGTDVEKITIRSIMSYFTANHCPLLAKKPKLFFIQACQGENPQLPVFLEPDANNSAVLGEDAKASGFVTSLSIPAEADFLLGMATVDGYLSFRHIHEGSWYIQALCKKLRELVPRGEDILSILTAVNADVSQRAAAQGQRKQMPQPAYTLRKKLIFPVPDRPFLSSTN</sequence>
<evidence type="ECO:0000259" key="7">
    <source>
        <dbReference type="PROSITE" id="PS50208"/>
    </source>
</evidence>
<dbReference type="SMART" id="SM00115">
    <property type="entry name" value="CASc"/>
    <property type="match status" value="1"/>
</dbReference>
<dbReference type="PROSITE" id="PS50207">
    <property type="entry name" value="CASPASE_P10"/>
    <property type="match status" value="1"/>
</dbReference>
<dbReference type="PRINTS" id="PR00376">
    <property type="entry name" value="IL1BCENZYME"/>
</dbReference>
<keyword evidence="9" id="KW-1185">Reference proteome</keyword>
<feature type="domain" description="DED" evidence="5">
    <location>
        <begin position="9"/>
        <end position="87"/>
    </location>
</feature>
<dbReference type="Pfam" id="PF01335">
    <property type="entry name" value="DED"/>
    <property type="match status" value="2"/>
</dbReference>
<name>A0A9Q0Y751_9SAUR</name>
<evidence type="ECO:0000256" key="3">
    <source>
        <dbReference type="ARBA" id="ARBA00022737"/>
    </source>
</evidence>
<comment type="similarity">
    <text evidence="1 4">Belongs to the peptidase C14A family.</text>
</comment>
<dbReference type="InterPro" id="IPR015917">
    <property type="entry name" value="Pept_C14A"/>
</dbReference>
<dbReference type="CDD" id="cd08334">
    <property type="entry name" value="DED_Caspase_8_10_r2"/>
    <property type="match status" value="1"/>
</dbReference>
<dbReference type="PANTHER" id="PTHR48169:SF7">
    <property type="entry name" value="CASPASE 10"/>
    <property type="match status" value="1"/>
</dbReference>
<dbReference type="GO" id="GO:0006915">
    <property type="term" value="P:apoptotic process"/>
    <property type="evidence" value="ECO:0007669"/>
    <property type="project" value="UniProtKB-KW"/>
</dbReference>
<comment type="caution">
    <text evidence="8">The sequence shown here is derived from an EMBL/GenBank/DDBJ whole genome shotgun (WGS) entry which is preliminary data.</text>
</comment>
<dbReference type="AlphaFoldDB" id="A0A9Q0Y751"/>
<evidence type="ECO:0000256" key="1">
    <source>
        <dbReference type="ARBA" id="ARBA00010134"/>
    </source>
</evidence>
<dbReference type="Proteomes" id="UP001142489">
    <property type="component" value="Unassembled WGS sequence"/>
</dbReference>
<evidence type="ECO:0000256" key="2">
    <source>
        <dbReference type="ARBA" id="ARBA00022703"/>
    </source>
</evidence>
<dbReference type="FunFam" id="3.40.50.1460:FF:000014">
    <property type="entry name" value="Caspase 10, apoptosis-related cysteine peptidase"/>
    <property type="match status" value="1"/>
</dbReference>
<dbReference type="OrthoDB" id="6114029at2759"/>
<feature type="domain" description="Caspase family p10" evidence="6">
    <location>
        <begin position="398"/>
        <end position="485"/>
    </location>
</feature>
<dbReference type="InterPro" id="IPR001875">
    <property type="entry name" value="DED_dom"/>
</dbReference>
<evidence type="ECO:0008006" key="10">
    <source>
        <dbReference type="Google" id="ProtNLM"/>
    </source>
</evidence>
<dbReference type="FunFam" id="1.10.533.10:FF:000016">
    <property type="entry name" value="CASP8 and FADD-like apoptosis regulator"/>
    <property type="match status" value="1"/>
</dbReference>
<proteinExistence type="inferred from homology"/>
<dbReference type="SUPFAM" id="SSF47986">
    <property type="entry name" value="DEATH domain"/>
    <property type="match status" value="2"/>
</dbReference>
<dbReference type="PROSITE" id="PS01122">
    <property type="entry name" value="CASPASE_CYS"/>
    <property type="match status" value="1"/>
</dbReference>
<dbReference type="InterPro" id="IPR029030">
    <property type="entry name" value="Caspase-like_dom_sf"/>
</dbReference>
<gene>
    <name evidence="8" type="ORF">JRQ81_001420</name>
</gene>
<dbReference type="GO" id="GO:0004197">
    <property type="term" value="F:cysteine-type endopeptidase activity"/>
    <property type="evidence" value="ECO:0007669"/>
    <property type="project" value="InterPro"/>
</dbReference>
<evidence type="ECO:0000259" key="5">
    <source>
        <dbReference type="PROSITE" id="PS50168"/>
    </source>
</evidence>
<dbReference type="EMBL" id="JAPFRF010000001">
    <property type="protein sequence ID" value="KAJ7345470.1"/>
    <property type="molecule type" value="Genomic_DNA"/>
</dbReference>
<dbReference type="GO" id="GO:0005737">
    <property type="term" value="C:cytoplasm"/>
    <property type="evidence" value="ECO:0007669"/>
    <property type="project" value="UniProtKB-ARBA"/>
</dbReference>
<dbReference type="PANTHER" id="PTHR48169">
    <property type="entry name" value="DED DOMAIN-CONTAINING PROTEIN"/>
    <property type="match status" value="1"/>
</dbReference>
<dbReference type="PROSITE" id="PS50208">
    <property type="entry name" value="CASPASE_P20"/>
    <property type="match status" value="1"/>
</dbReference>
<evidence type="ECO:0000259" key="6">
    <source>
        <dbReference type="PROSITE" id="PS50207"/>
    </source>
</evidence>
<feature type="domain" description="Caspase family p20" evidence="7">
    <location>
        <begin position="244"/>
        <end position="370"/>
    </location>
</feature>
<dbReference type="GO" id="GO:0042981">
    <property type="term" value="P:regulation of apoptotic process"/>
    <property type="evidence" value="ECO:0007669"/>
    <property type="project" value="InterPro"/>
</dbReference>
<keyword evidence="3" id="KW-0677">Repeat</keyword>
<dbReference type="InterPro" id="IPR002138">
    <property type="entry name" value="Pept_C14_p10"/>
</dbReference>
<dbReference type="InterPro" id="IPR001309">
    <property type="entry name" value="Pept_C14_p20"/>
</dbReference>
<accession>A0A9Q0Y751</accession>
<dbReference type="InterPro" id="IPR011600">
    <property type="entry name" value="Pept_C14_caspase"/>
</dbReference>
<organism evidence="8 9">
    <name type="scientific">Phrynocephalus forsythii</name>
    <dbReference type="NCBI Taxonomy" id="171643"/>
    <lineage>
        <taxon>Eukaryota</taxon>
        <taxon>Metazoa</taxon>
        <taxon>Chordata</taxon>
        <taxon>Craniata</taxon>
        <taxon>Vertebrata</taxon>
        <taxon>Euteleostomi</taxon>
        <taxon>Lepidosauria</taxon>
        <taxon>Squamata</taxon>
        <taxon>Bifurcata</taxon>
        <taxon>Unidentata</taxon>
        <taxon>Episquamata</taxon>
        <taxon>Toxicofera</taxon>
        <taxon>Iguania</taxon>
        <taxon>Acrodonta</taxon>
        <taxon>Agamidae</taxon>
        <taxon>Agaminae</taxon>
        <taxon>Phrynocephalus</taxon>
    </lineage>
</organism>
<dbReference type="FunFam" id="1.10.533.10:FF:000038">
    <property type="entry name" value="Caspase 10"/>
    <property type="match status" value="1"/>
</dbReference>
<dbReference type="PROSITE" id="PS50168">
    <property type="entry name" value="DED"/>
    <property type="match status" value="2"/>
</dbReference>
<evidence type="ECO:0000256" key="4">
    <source>
        <dbReference type="RuleBase" id="RU003971"/>
    </source>
</evidence>
<reference evidence="8" key="1">
    <citation type="journal article" date="2023" name="DNA Res.">
        <title>Chromosome-level genome assembly of Phrynocephalus forsythii using third-generation DNA sequencing and Hi-C analysis.</title>
        <authorList>
            <person name="Qi Y."/>
            <person name="Zhao W."/>
            <person name="Zhao Y."/>
            <person name="Niu C."/>
            <person name="Cao S."/>
            <person name="Zhang Y."/>
        </authorList>
    </citation>
    <scope>NUCLEOTIDE SEQUENCE</scope>
    <source>
        <tissue evidence="8">Muscle</tissue>
    </source>
</reference>
<dbReference type="SMART" id="SM00031">
    <property type="entry name" value="DED"/>
    <property type="match status" value="2"/>
</dbReference>
<protein>
    <recommendedName>
        <fullName evidence="10">Caspase-8</fullName>
    </recommendedName>
</protein>
<feature type="domain" description="DED" evidence="5">
    <location>
        <begin position="104"/>
        <end position="179"/>
    </location>
</feature>
<dbReference type="Gene3D" id="1.10.533.10">
    <property type="entry name" value="Death Domain, Fas"/>
    <property type="match status" value="2"/>
</dbReference>
<dbReference type="Pfam" id="PF00656">
    <property type="entry name" value="Peptidase_C14"/>
    <property type="match status" value="1"/>
</dbReference>